<name>A0A070A626_CHLMR</name>
<dbReference type="KEGG" id="cmx:DNC_03585"/>
<dbReference type="GeneID" id="1246071"/>
<dbReference type="KEGG" id="cmm:NC80_03560"/>
<reference evidence="1 2" key="1">
    <citation type="submission" date="2014-02" db="EMBL/GenBank/DDBJ databases">
        <authorList>
            <person name="Chen C."/>
            <person name="Conrad T.A."/>
            <person name="Zhou Z."/>
            <person name="Lai Z."/>
            <person name="Zhong G."/>
        </authorList>
    </citation>
    <scope>NUCLEOTIDE SEQUENCE [LARGE SCALE GENOMIC DNA]</scope>
    <source>
        <strain evidence="1 2">Nigg3-28</strain>
    </source>
</reference>
<accession>A0A070A626</accession>
<dbReference type="KEGG" id="cmg:NC81_03580"/>
<evidence type="ECO:0000313" key="2">
    <source>
        <dbReference type="Proteomes" id="UP000260363"/>
    </source>
</evidence>
<protein>
    <recommendedName>
        <fullName evidence="3">DUF3604 domain-containing protein</fullName>
    </recommendedName>
</protein>
<dbReference type="EMBL" id="CP007217">
    <property type="protein sequence ID" value="AJR10776.1"/>
    <property type="molecule type" value="Genomic_DNA"/>
</dbReference>
<dbReference type="PATRIC" id="fig|243161.6.peg.751"/>
<sequence>MRRSVCYVTPSVARAGQISTWRFEYSSANFLPEGTLLKFDLGIDGRPIDWEIPSTDLSQPCNTIYLETPSESIVTAKAVYAPGSYIPTFEFILPCEIEAGDTFSIILGSSPNFPQEDASGNGAQLFTQRRKPFSLYVDPTGKGNFEDPDIFTIDIRGNVLKNIRIFAPSYVVKNKRFDITVRFEDEFGNLTNFSPEETQIELSYEHLRENLSWQLFIPETGFVILPNLYFNEPGIYRIQLRNQATKEIFTSAPIKCFTETSPHLLWGLLHGESERVDSEGNIESCLRYFRDDCALNFFATSSFEIQDGLTPETIKSINQTVSDFNEEDRFIALSGAQYVSEEPGEGIREVLLIKEPKSPGKHKECKLFPLSKLYKQSTSHELISIPSFTASKKFGCDFQNFHAEFERVVEIYNAWGCSERTEAEGNPFPIKGSIDSENPEGTILSALKRNLRFGFVAGGLDDRNLYSNFFDSDQQQYSPGLTAVICNKYSRDSLLEALYQRQCYATTGQRIIVSFQITSAPMGSELSTAIKPGLMINRHISGYVAGTAKISTIEIIRNGDTLHTFYPDGNNFEYEYDDLTPFAQATLADPKNGAPFAFYYLRVTQENGAMAWSSPIWIDLN</sequence>
<gene>
    <name evidence="1" type="ORF">BD36_03775</name>
</gene>
<dbReference type="Proteomes" id="UP000260363">
    <property type="component" value="Chromosome"/>
</dbReference>
<dbReference type="AlphaFoldDB" id="A0A070A626"/>
<proteinExistence type="predicted"/>
<evidence type="ECO:0008006" key="3">
    <source>
        <dbReference type="Google" id="ProtNLM"/>
    </source>
</evidence>
<evidence type="ECO:0000313" key="1">
    <source>
        <dbReference type="EMBL" id="AJR10776.1"/>
    </source>
</evidence>
<dbReference type="STRING" id="83560.NC80_03560"/>
<dbReference type="RefSeq" id="WP_010231284.1">
    <property type="nucleotide sequence ID" value="NZ_CP007217.1"/>
</dbReference>
<dbReference type="InterPro" id="IPR022028">
    <property type="entry name" value="DUF3604"/>
</dbReference>
<organism evidence="1 2">
    <name type="scientific">Chlamydia muridarum</name>
    <dbReference type="NCBI Taxonomy" id="83560"/>
    <lineage>
        <taxon>Bacteria</taxon>
        <taxon>Pseudomonadati</taxon>
        <taxon>Chlamydiota</taxon>
        <taxon>Chlamydiia</taxon>
        <taxon>Chlamydiales</taxon>
        <taxon>Chlamydiaceae</taxon>
        <taxon>Chlamydia/Chlamydophila group</taxon>
        <taxon>Chlamydia</taxon>
    </lineage>
</organism>
<dbReference type="Pfam" id="PF12228">
    <property type="entry name" value="DUF3604"/>
    <property type="match status" value="1"/>
</dbReference>